<dbReference type="AlphaFoldDB" id="D7FPY4"/>
<feature type="transmembrane region" description="Helical" evidence="1">
    <location>
        <begin position="155"/>
        <end position="173"/>
    </location>
</feature>
<feature type="transmembrane region" description="Helical" evidence="1">
    <location>
        <begin position="252"/>
        <end position="273"/>
    </location>
</feature>
<protein>
    <submittedName>
        <fullName evidence="2">Uncharacterized protein</fullName>
    </submittedName>
</protein>
<dbReference type="Proteomes" id="UP000002630">
    <property type="component" value="Linkage Group LG02"/>
</dbReference>
<keyword evidence="1" id="KW-1133">Transmembrane helix</keyword>
<evidence type="ECO:0000256" key="1">
    <source>
        <dbReference type="SAM" id="Phobius"/>
    </source>
</evidence>
<evidence type="ECO:0000313" key="2">
    <source>
        <dbReference type="EMBL" id="CBJ48316.1"/>
    </source>
</evidence>
<name>D7FPY4_ECTSI</name>
<dbReference type="EMBL" id="FN649727">
    <property type="protein sequence ID" value="CBJ48316.1"/>
    <property type="molecule type" value="Genomic_DNA"/>
</dbReference>
<dbReference type="EMBL" id="FN648375">
    <property type="protein sequence ID" value="CBJ48316.1"/>
    <property type="molecule type" value="Genomic_DNA"/>
</dbReference>
<dbReference type="PANTHER" id="PTHR33802">
    <property type="entry name" value="SI:CH211-161H7.5-RELATED"/>
    <property type="match status" value="1"/>
</dbReference>
<sequence length="367" mass="39770">MSTTLCTAVRRCALYCASLETTPLNADSQVQTRVTCDRRSDHRASGVQQRPSWRGVDRQRPVPPCETCFRRPRSASRMLWLVNLVAYLINAVVVGGSNLGWWGATNAEVSDDNPTFVTPDGWAFSIWGVIFFFEAVFVIWGAFQSNRDSRVVQDGVGCRFAIACLIQAAWSIVFAQELLIVSAILLCLITLSLTMAVIALSLMQCEEGITLFTLPFWGVYFPIGLHGGWTLAAAIVNINVALELGDDTGSELAALILSLVGAALGAAFVSLVFHNQPYLLAVAWAIAGIASKDDYRFVQLGKDLSDGINVALQGLWIGLLCIGVLGILAGVRQMNRAEAEVMDKRRPIPSAPSNPADRDLTSAIYSA</sequence>
<evidence type="ECO:0000313" key="3">
    <source>
        <dbReference type="Proteomes" id="UP000002630"/>
    </source>
</evidence>
<feature type="transmembrane region" description="Helical" evidence="1">
    <location>
        <begin position="79"/>
        <end position="102"/>
    </location>
</feature>
<organism evidence="2 3">
    <name type="scientific">Ectocarpus siliculosus</name>
    <name type="common">Brown alga</name>
    <name type="synonym">Conferva siliculosa</name>
    <dbReference type="NCBI Taxonomy" id="2880"/>
    <lineage>
        <taxon>Eukaryota</taxon>
        <taxon>Sar</taxon>
        <taxon>Stramenopiles</taxon>
        <taxon>Ochrophyta</taxon>
        <taxon>PX clade</taxon>
        <taxon>Phaeophyceae</taxon>
        <taxon>Ectocarpales</taxon>
        <taxon>Ectocarpaceae</taxon>
        <taxon>Ectocarpus</taxon>
    </lineage>
</organism>
<feature type="transmembrane region" description="Helical" evidence="1">
    <location>
        <begin position="179"/>
        <end position="202"/>
    </location>
</feature>
<dbReference type="OrthoDB" id="5586934at2759"/>
<feature type="transmembrane region" description="Helical" evidence="1">
    <location>
        <begin position="214"/>
        <end position="240"/>
    </location>
</feature>
<proteinExistence type="predicted"/>
<feature type="transmembrane region" description="Helical" evidence="1">
    <location>
        <begin position="278"/>
        <end position="298"/>
    </location>
</feature>
<keyword evidence="3" id="KW-1185">Reference proteome</keyword>
<reference evidence="2 3" key="1">
    <citation type="journal article" date="2010" name="Nature">
        <title>The Ectocarpus genome and the independent evolution of multicellularity in brown algae.</title>
        <authorList>
            <person name="Cock J.M."/>
            <person name="Sterck L."/>
            <person name="Rouze P."/>
            <person name="Scornet D."/>
            <person name="Allen A.E."/>
            <person name="Amoutzias G."/>
            <person name="Anthouard V."/>
            <person name="Artiguenave F."/>
            <person name="Aury J.M."/>
            <person name="Badger J.H."/>
            <person name="Beszteri B."/>
            <person name="Billiau K."/>
            <person name="Bonnet E."/>
            <person name="Bothwell J.H."/>
            <person name="Bowler C."/>
            <person name="Boyen C."/>
            <person name="Brownlee C."/>
            <person name="Carrano C.J."/>
            <person name="Charrier B."/>
            <person name="Cho G.Y."/>
            <person name="Coelho S.M."/>
            <person name="Collen J."/>
            <person name="Corre E."/>
            <person name="Da Silva C."/>
            <person name="Delage L."/>
            <person name="Delaroque N."/>
            <person name="Dittami S.M."/>
            <person name="Doulbeau S."/>
            <person name="Elias M."/>
            <person name="Farnham G."/>
            <person name="Gachon C.M."/>
            <person name="Gschloessl B."/>
            <person name="Heesch S."/>
            <person name="Jabbari K."/>
            <person name="Jubin C."/>
            <person name="Kawai H."/>
            <person name="Kimura K."/>
            <person name="Kloareg B."/>
            <person name="Kupper F.C."/>
            <person name="Lang D."/>
            <person name="Le Bail A."/>
            <person name="Leblanc C."/>
            <person name="Lerouge P."/>
            <person name="Lohr M."/>
            <person name="Lopez P.J."/>
            <person name="Martens C."/>
            <person name="Maumus F."/>
            <person name="Michel G."/>
            <person name="Miranda-Saavedra D."/>
            <person name="Morales J."/>
            <person name="Moreau H."/>
            <person name="Motomura T."/>
            <person name="Nagasato C."/>
            <person name="Napoli C.A."/>
            <person name="Nelson D.R."/>
            <person name="Nyvall-Collen P."/>
            <person name="Peters A.F."/>
            <person name="Pommier C."/>
            <person name="Potin P."/>
            <person name="Poulain J."/>
            <person name="Quesneville H."/>
            <person name="Read B."/>
            <person name="Rensing S.A."/>
            <person name="Ritter A."/>
            <person name="Rousvoal S."/>
            <person name="Samanta M."/>
            <person name="Samson G."/>
            <person name="Schroeder D.C."/>
            <person name="Segurens B."/>
            <person name="Strittmatter M."/>
            <person name="Tonon T."/>
            <person name="Tregear J.W."/>
            <person name="Valentin K."/>
            <person name="von Dassow P."/>
            <person name="Yamagishi T."/>
            <person name="Van de Peer Y."/>
            <person name="Wincker P."/>
        </authorList>
    </citation>
    <scope>NUCLEOTIDE SEQUENCE [LARGE SCALE GENOMIC DNA]</scope>
    <source>
        <strain evidence="3">Ec32 / CCAP1310/4</strain>
    </source>
</reference>
<accession>D7FPY4</accession>
<gene>
    <name evidence="2" type="ORF">Esi_0002_0041</name>
</gene>
<dbReference type="InParanoid" id="D7FPY4"/>
<feature type="transmembrane region" description="Helical" evidence="1">
    <location>
        <begin position="310"/>
        <end position="331"/>
    </location>
</feature>
<keyword evidence="1" id="KW-0472">Membrane</keyword>
<feature type="transmembrane region" description="Helical" evidence="1">
    <location>
        <begin position="122"/>
        <end position="143"/>
    </location>
</feature>
<dbReference type="PANTHER" id="PTHR33802:SF1">
    <property type="entry name" value="XK-RELATED PROTEIN"/>
    <property type="match status" value="1"/>
</dbReference>
<keyword evidence="1" id="KW-0812">Transmembrane</keyword>